<protein>
    <submittedName>
        <fullName evidence="2">Uncharacterized protein</fullName>
    </submittedName>
</protein>
<gene>
    <name evidence="2" type="ORF">SAMN04487997_1086</name>
</gene>
<feature type="chain" id="PRO_5011725826" evidence="1">
    <location>
        <begin position="22"/>
        <end position="87"/>
    </location>
</feature>
<dbReference type="EMBL" id="FNYC01000002">
    <property type="protein sequence ID" value="SEI58729.1"/>
    <property type="molecule type" value="Genomic_DNA"/>
</dbReference>
<sequence>MHILKLALPLAGLLVSGQALAHKALHAGTNIMQPTRLAASRTDTSPTALLGEVSGRGVQGTSALPGMVPVLAPAKSNDISGHINRRH</sequence>
<reference evidence="2 3" key="1">
    <citation type="submission" date="2016-10" db="EMBL/GenBank/DDBJ databases">
        <authorList>
            <person name="de Groot N.N."/>
        </authorList>
    </citation>
    <scope>NUCLEOTIDE SEQUENCE [LARGE SCALE GENOMIC DNA]</scope>
    <source>
        <strain evidence="2 3">DSM 26515</strain>
    </source>
</reference>
<dbReference type="Proteomes" id="UP000199420">
    <property type="component" value="Unassembled WGS sequence"/>
</dbReference>
<keyword evidence="1" id="KW-0732">Signal</keyword>
<evidence type="ECO:0000313" key="2">
    <source>
        <dbReference type="EMBL" id="SEI58729.1"/>
    </source>
</evidence>
<feature type="signal peptide" evidence="1">
    <location>
        <begin position="1"/>
        <end position="21"/>
    </location>
</feature>
<accession>A0A1H6RSL7</accession>
<name>A0A1H6RSL7_9GAMM</name>
<evidence type="ECO:0000313" key="3">
    <source>
        <dbReference type="Proteomes" id="UP000199420"/>
    </source>
</evidence>
<evidence type="ECO:0000256" key="1">
    <source>
        <dbReference type="SAM" id="SignalP"/>
    </source>
</evidence>
<dbReference type="RefSeq" id="WP_091334411.1">
    <property type="nucleotide sequence ID" value="NZ_FNYC01000002.1"/>
</dbReference>
<keyword evidence="3" id="KW-1185">Reference proteome</keyword>
<organism evidence="2 3">
    <name type="scientific">Frateuria terrea</name>
    <dbReference type="NCBI Taxonomy" id="529704"/>
    <lineage>
        <taxon>Bacteria</taxon>
        <taxon>Pseudomonadati</taxon>
        <taxon>Pseudomonadota</taxon>
        <taxon>Gammaproteobacteria</taxon>
        <taxon>Lysobacterales</taxon>
        <taxon>Rhodanobacteraceae</taxon>
        <taxon>Frateuria</taxon>
    </lineage>
</organism>
<proteinExistence type="predicted"/>
<dbReference type="AlphaFoldDB" id="A0A1H6RSL7"/>